<keyword evidence="2" id="KW-1185">Reference proteome</keyword>
<proteinExistence type="predicted"/>
<comment type="caution">
    <text evidence="1">The sequence shown here is derived from an EMBL/GenBank/DDBJ whole genome shotgun (WGS) entry which is preliminary data.</text>
</comment>
<reference evidence="1 2" key="1">
    <citation type="submission" date="2020-02" db="EMBL/GenBank/DDBJ databases">
        <title>Flavobacteriaceae Psychroflexus bacterium YR1-1, complete genome.</title>
        <authorList>
            <person name="Li Y."/>
            <person name="Wu S."/>
        </authorList>
    </citation>
    <scope>NUCLEOTIDE SEQUENCE [LARGE SCALE GENOMIC DNA]</scope>
    <source>
        <strain evidence="1 2">YR1-1</strain>
    </source>
</reference>
<organism evidence="1 2">
    <name type="scientific">Psychroflexus aurantiacus</name>
    <dbReference type="NCBI Taxonomy" id="2709310"/>
    <lineage>
        <taxon>Bacteria</taxon>
        <taxon>Pseudomonadati</taxon>
        <taxon>Bacteroidota</taxon>
        <taxon>Flavobacteriia</taxon>
        <taxon>Flavobacteriales</taxon>
        <taxon>Flavobacteriaceae</taxon>
        <taxon>Psychroflexus</taxon>
    </lineage>
</organism>
<gene>
    <name evidence="1" type="ORF">G3567_09895</name>
</gene>
<name>A0A6B3R2F6_9FLAO</name>
<evidence type="ECO:0000313" key="2">
    <source>
        <dbReference type="Proteomes" id="UP000478505"/>
    </source>
</evidence>
<accession>A0A6B3R2F6</accession>
<dbReference type="AlphaFoldDB" id="A0A6B3R2F6"/>
<dbReference type="RefSeq" id="WP_164005173.1">
    <property type="nucleotide sequence ID" value="NZ_JAAIKD010000005.1"/>
</dbReference>
<evidence type="ECO:0000313" key="1">
    <source>
        <dbReference type="EMBL" id="NEV94452.1"/>
    </source>
</evidence>
<protein>
    <submittedName>
        <fullName evidence="1">Uncharacterized protein</fullName>
    </submittedName>
</protein>
<dbReference type="EMBL" id="JAAIKD010000005">
    <property type="protein sequence ID" value="NEV94452.1"/>
    <property type="molecule type" value="Genomic_DNA"/>
</dbReference>
<sequence>MKHLWIILLVTSLFKYNYSQSQDIDIQEIKEIDSLLEKSIYSFINTKEKEFSNFKTTGYIVVSLDYYNQKAINNEIYSSYTIKDQYISIRKDSDFKLPLLYAFINKKLVLLYISTVDKEIEFSRKSRNRLIKIINQSLGDKEHLVVYDSKGNKIIDDKNFNPTESYNIHGGVKLKIYANRRIEITKKKY</sequence>
<dbReference type="Proteomes" id="UP000478505">
    <property type="component" value="Unassembled WGS sequence"/>
</dbReference>